<keyword evidence="1" id="KW-0808">Transferase</keyword>
<dbReference type="Proteomes" id="UP000477083">
    <property type="component" value="Unassembled WGS sequence"/>
</dbReference>
<dbReference type="EMBL" id="WWNR01000008">
    <property type="protein sequence ID" value="MZQ90104.1"/>
    <property type="molecule type" value="Genomic_DNA"/>
</dbReference>
<protein>
    <submittedName>
        <fullName evidence="1">Sulfotransferase</fullName>
    </submittedName>
</protein>
<reference evidence="1 2" key="1">
    <citation type="submission" date="2020-01" db="EMBL/GenBank/DDBJ databases">
        <title>Frigidibacter albus SP32T (=CGMCC 1.13995T).</title>
        <authorList>
            <person name="Liao X."/>
        </authorList>
    </citation>
    <scope>NUCLEOTIDE SEQUENCE [LARGE SCALE GENOMIC DNA]</scope>
    <source>
        <strain evidence="1 2">SP32</strain>
    </source>
</reference>
<sequence length="294" mass="32492">MPDPLFIIAPPRSFTSVIGGMIGQHPQAYGLPEVNLALGDTLGETWTALAPSLNMGTSGLLRLLAELHEGAQSEDAAIRARHWIQRRFHWPTAKVFAHIQEAVGDKVLVDKSPRSTMRIDSLRRLHRIFPAASFLHLTRHPRSTGKSTLELMKAYSGGGAQRIEFDPEQLWLRSQNHILELSRDLALGQYMRIKGEMLLADPMLYLPQVCDWLGLSSDAASIEAMLHPETSAFASVGPPSAPFGNDPNFLNSPALDMARLARITEPSLQGDVDWRPGEAFSKPVLRLARQFGYG</sequence>
<gene>
    <name evidence="1" type="ORF">GS660_13500</name>
</gene>
<dbReference type="SUPFAM" id="SSF52540">
    <property type="entry name" value="P-loop containing nucleoside triphosphate hydrolases"/>
    <property type="match status" value="1"/>
</dbReference>
<organism evidence="1 2">
    <name type="scientific">Frigidibacter albus</name>
    <dbReference type="NCBI Taxonomy" id="1465486"/>
    <lineage>
        <taxon>Bacteria</taxon>
        <taxon>Pseudomonadati</taxon>
        <taxon>Pseudomonadota</taxon>
        <taxon>Alphaproteobacteria</taxon>
        <taxon>Rhodobacterales</taxon>
        <taxon>Paracoccaceae</taxon>
        <taxon>Frigidibacter</taxon>
    </lineage>
</organism>
<dbReference type="AlphaFoldDB" id="A0A6L8VJ44"/>
<dbReference type="GO" id="GO:0016740">
    <property type="term" value="F:transferase activity"/>
    <property type="evidence" value="ECO:0007669"/>
    <property type="project" value="UniProtKB-KW"/>
</dbReference>
<evidence type="ECO:0000313" key="2">
    <source>
        <dbReference type="Proteomes" id="UP000477083"/>
    </source>
</evidence>
<accession>A0A6L8VJ44</accession>
<keyword evidence="2" id="KW-1185">Reference proteome</keyword>
<dbReference type="InterPro" id="IPR027417">
    <property type="entry name" value="P-loop_NTPase"/>
</dbReference>
<name>A0A6L8VJ44_9RHOB</name>
<dbReference type="RefSeq" id="WP_161347384.1">
    <property type="nucleotide sequence ID" value="NZ_BMGW01000008.1"/>
</dbReference>
<dbReference type="Pfam" id="PF13469">
    <property type="entry name" value="Sulfotransfer_3"/>
    <property type="match status" value="1"/>
</dbReference>
<comment type="caution">
    <text evidence="1">The sequence shown here is derived from an EMBL/GenBank/DDBJ whole genome shotgun (WGS) entry which is preliminary data.</text>
</comment>
<dbReference type="OrthoDB" id="1441538at2"/>
<evidence type="ECO:0000313" key="1">
    <source>
        <dbReference type="EMBL" id="MZQ90104.1"/>
    </source>
</evidence>
<dbReference type="Gene3D" id="3.40.50.300">
    <property type="entry name" value="P-loop containing nucleotide triphosphate hydrolases"/>
    <property type="match status" value="1"/>
</dbReference>
<proteinExistence type="predicted"/>